<dbReference type="CDD" id="cd03801">
    <property type="entry name" value="GT4_PimA-like"/>
    <property type="match status" value="1"/>
</dbReference>
<dbReference type="InParanoid" id="A0A2S8SSA8"/>
<dbReference type="EMBL" id="NIGF01000009">
    <property type="protein sequence ID" value="PQV63693.1"/>
    <property type="molecule type" value="Genomic_DNA"/>
</dbReference>
<evidence type="ECO:0000259" key="2">
    <source>
        <dbReference type="Pfam" id="PF00534"/>
    </source>
</evidence>
<dbReference type="Gene3D" id="3.40.50.2000">
    <property type="entry name" value="Glycogen Phosphorylase B"/>
    <property type="match status" value="2"/>
</dbReference>
<evidence type="ECO:0000313" key="4">
    <source>
        <dbReference type="Proteomes" id="UP000237684"/>
    </source>
</evidence>
<name>A0A2S8SSA8_9BACT</name>
<accession>A0A2S8SSA8</accession>
<dbReference type="SUPFAM" id="SSF53756">
    <property type="entry name" value="UDP-Glycosyltransferase/glycogen phosphorylase"/>
    <property type="match status" value="1"/>
</dbReference>
<sequence length="382" mass="43292">MSLVFIGTPTETFTPTQSGAIATIVWELCKIAHNRNSEPWAIFRNCQAEPFPIKNFVPVSQPAEPQSGLPFFISRLDRKVFGWTYFGGRNFAGRVIEQIIDLDLQRFPLVVSNDPDLAVALRSEFPSARIFHWFHNQLDCKPRTKSRLRTSINGAFAVSDFTSRWIEECYGYNPGEVKTLYNAVDSNHFRPASVPPFGVPIINFVGRTGREKAPDLLLRACLELSRKTTDFELQIVGSNYWDKFEMDEYQQELLSLTTELEKRGVRVTRPGHIGRAMLPEIIRRAHIHVVPSRWDEPFGLTTLEGMACGLATVGSATGGTPEVIGDAGLLFERDNVAQLTAHLELLVRDQTTRLNYTKRARERAEQFSWERCWDNLSSLIAT</sequence>
<keyword evidence="4" id="KW-1185">Reference proteome</keyword>
<protein>
    <submittedName>
        <fullName evidence="3">Glycosyltransferase involved in cell wall bisynthesis</fullName>
    </submittedName>
</protein>
<dbReference type="PANTHER" id="PTHR46401">
    <property type="entry name" value="GLYCOSYLTRANSFERASE WBBK-RELATED"/>
    <property type="match status" value="1"/>
</dbReference>
<evidence type="ECO:0000313" key="3">
    <source>
        <dbReference type="EMBL" id="PQV63693.1"/>
    </source>
</evidence>
<evidence type="ECO:0000256" key="1">
    <source>
        <dbReference type="ARBA" id="ARBA00022679"/>
    </source>
</evidence>
<organism evidence="3 4">
    <name type="scientific">Abditibacterium utsteinense</name>
    <dbReference type="NCBI Taxonomy" id="1960156"/>
    <lineage>
        <taxon>Bacteria</taxon>
        <taxon>Pseudomonadati</taxon>
        <taxon>Abditibacteriota</taxon>
        <taxon>Abditibacteriia</taxon>
        <taxon>Abditibacteriales</taxon>
        <taxon>Abditibacteriaceae</taxon>
        <taxon>Abditibacterium</taxon>
    </lineage>
</organism>
<dbReference type="InterPro" id="IPR001296">
    <property type="entry name" value="Glyco_trans_1"/>
</dbReference>
<proteinExistence type="predicted"/>
<dbReference type="AlphaFoldDB" id="A0A2S8SSA8"/>
<comment type="caution">
    <text evidence="3">The sequence shown here is derived from an EMBL/GenBank/DDBJ whole genome shotgun (WGS) entry which is preliminary data.</text>
</comment>
<dbReference type="Pfam" id="PF00534">
    <property type="entry name" value="Glycos_transf_1"/>
    <property type="match status" value="1"/>
</dbReference>
<dbReference type="GO" id="GO:0016757">
    <property type="term" value="F:glycosyltransferase activity"/>
    <property type="evidence" value="ECO:0007669"/>
    <property type="project" value="InterPro"/>
</dbReference>
<keyword evidence="1 3" id="KW-0808">Transferase</keyword>
<feature type="domain" description="Glycosyl transferase family 1" evidence="2">
    <location>
        <begin position="196"/>
        <end position="363"/>
    </location>
</feature>
<reference evidence="3 4" key="1">
    <citation type="journal article" date="2018" name="Syst. Appl. Microbiol.">
        <title>Abditibacterium utsteinense sp. nov., the first cultivated member of candidate phylum FBP, isolated from ice-free Antarctic soil samples.</title>
        <authorList>
            <person name="Tahon G."/>
            <person name="Tytgat B."/>
            <person name="Lebbe L."/>
            <person name="Carlier A."/>
            <person name="Willems A."/>
        </authorList>
    </citation>
    <scope>NUCLEOTIDE SEQUENCE [LARGE SCALE GENOMIC DNA]</scope>
    <source>
        <strain evidence="3 4">LMG 29911</strain>
    </source>
</reference>
<dbReference type="GO" id="GO:0009103">
    <property type="term" value="P:lipopolysaccharide biosynthetic process"/>
    <property type="evidence" value="ECO:0007669"/>
    <property type="project" value="TreeGrafter"/>
</dbReference>
<dbReference type="PANTHER" id="PTHR46401:SF2">
    <property type="entry name" value="GLYCOSYLTRANSFERASE WBBK-RELATED"/>
    <property type="match status" value="1"/>
</dbReference>
<gene>
    <name evidence="3" type="ORF">B1R32_10932</name>
</gene>
<dbReference type="Proteomes" id="UP000237684">
    <property type="component" value="Unassembled WGS sequence"/>
</dbReference>